<organism evidence="1 2">
    <name type="scientific">Breznakia pachnodae</name>
    <dbReference type="NCBI Taxonomy" id="265178"/>
    <lineage>
        <taxon>Bacteria</taxon>
        <taxon>Bacillati</taxon>
        <taxon>Bacillota</taxon>
        <taxon>Erysipelotrichia</taxon>
        <taxon>Erysipelotrichales</taxon>
        <taxon>Erysipelotrichaceae</taxon>
        <taxon>Breznakia</taxon>
    </lineage>
</organism>
<sequence>MREESGVFKFINHSVNAMVTAIKDLKEKFNGKD</sequence>
<reference evidence="1 2" key="1">
    <citation type="submission" date="2023-07" db="EMBL/GenBank/DDBJ databases">
        <title>Genomic Encyclopedia of Type Strains, Phase IV (KMG-IV): sequencing the most valuable type-strain genomes for metagenomic binning, comparative biology and taxonomic classification.</title>
        <authorList>
            <person name="Goeker M."/>
        </authorList>
    </citation>
    <scope>NUCLEOTIDE SEQUENCE [LARGE SCALE GENOMIC DNA]</scope>
    <source>
        <strain evidence="1 2">DSM 16784</strain>
    </source>
</reference>
<name>A0ABU0E6P2_9FIRM</name>
<evidence type="ECO:0000313" key="1">
    <source>
        <dbReference type="EMBL" id="MDQ0362577.1"/>
    </source>
</evidence>
<comment type="caution">
    <text evidence="1">The sequence shown here is derived from an EMBL/GenBank/DDBJ whole genome shotgun (WGS) entry which is preliminary data.</text>
</comment>
<accession>A0ABU0E6P2</accession>
<dbReference type="EMBL" id="JAUSUR010000007">
    <property type="protein sequence ID" value="MDQ0362577.1"/>
    <property type="molecule type" value="Genomic_DNA"/>
</dbReference>
<keyword evidence="2" id="KW-1185">Reference proteome</keyword>
<evidence type="ECO:0000313" key="2">
    <source>
        <dbReference type="Proteomes" id="UP001230220"/>
    </source>
</evidence>
<proteinExistence type="predicted"/>
<gene>
    <name evidence="1" type="ORF">J2S15_003331</name>
</gene>
<protein>
    <submittedName>
        <fullName evidence="1">Uncharacterized protein</fullName>
    </submittedName>
</protein>
<dbReference type="Proteomes" id="UP001230220">
    <property type="component" value="Unassembled WGS sequence"/>
</dbReference>